<sequence length="130" mass="14065">MPGLLRAPAVGLQGIARQETIGPGLLALFGRVRGAPLVRAHTRSGDPVALAACLGGSDRFDRAFAEFAESYADQNERDFEAVDAARHPGRIRAERLRSAVRLSRGRSGGPAHRRVPSLRQLPHLHDTQSQ</sequence>
<evidence type="ECO:0000313" key="3">
    <source>
        <dbReference type="Proteomes" id="UP000010931"/>
    </source>
</evidence>
<evidence type="ECO:0000313" key="2">
    <source>
        <dbReference type="EMBL" id="ELP63634.1"/>
    </source>
</evidence>
<dbReference type="Proteomes" id="UP000010931">
    <property type="component" value="Unassembled WGS sequence"/>
</dbReference>
<organism evidence="2 3">
    <name type="scientific">Streptomyces turgidiscabies (strain Car8)</name>
    <dbReference type="NCBI Taxonomy" id="698760"/>
    <lineage>
        <taxon>Bacteria</taxon>
        <taxon>Bacillati</taxon>
        <taxon>Actinomycetota</taxon>
        <taxon>Actinomycetes</taxon>
        <taxon>Kitasatosporales</taxon>
        <taxon>Streptomycetaceae</taxon>
        <taxon>Streptomyces</taxon>
    </lineage>
</organism>
<feature type="region of interest" description="Disordered" evidence="1">
    <location>
        <begin position="100"/>
        <end position="130"/>
    </location>
</feature>
<accession>L7EXQ4</accession>
<gene>
    <name evidence="2" type="ORF">STRTUCAR8_03095</name>
</gene>
<dbReference type="PATRIC" id="fig|698760.3.peg.7479"/>
<dbReference type="STRING" id="85558.T45_08803"/>
<dbReference type="InterPro" id="IPR018721">
    <property type="entry name" value="DUF2252"/>
</dbReference>
<name>L7EXQ4_STRT8</name>
<dbReference type="Pfam" id="PF10009">
    <property type="entry name" value="DUF2252"/>
    <property type="match status" value="1"/>
</dbReference>
<dbReference type="AlphaFoldDB" id="L7EXQ4"/>
<proteinExistence type="predicted"/>
<reference evidence="2 3" key="1">
    <citation type="journal article" date="2011" name="Plasmid">
        <title>Streptomyces turgidiscabies Car8 contains a modular pathogenicity island that shares virulence genes with other actinobacterial plant pathogens.</title>
        <authorList>
            <person name="Huguet-Tapia J.C."/>
            <person name="Badger J.H."/>
            <person name="Loria R."/>
            <person name="Pettis G.S."/>
        </authorList>
    </citation>
    <scope>NUCLEOTIDE SEQUENCE [LARGE SCALE GENOMIC DNA]</scope>
    <source>
        <strain evidence="2 3">Car8</strain>
    </source>
</reference>
<dbReference type="EMBL" id="AEJB01000512">
    <property type="protein sequence ID" value="ELP63634.1"/>
    <property type="molecule type" value="Genomic_DNA"/>
</dbReference>
<evidence type="ECO:0000256" key="1">
    <source>
        <dbReference type="SAM" id="MobiDB-lite"/>
    </source>
</evidence>
<keyword evidence="3" id="KW-1185">Reference proteome</keyword>
<protein>
    <submittedName>
        <fullName evidence="2">Uncharacterized protein</fullName>
    </submittedName>
</protein>
<comment type="caution">
    <text evidence="2">The sequence shown here is derived from an EMBL/GenBank/DDBJ whole genome shotgun (WGS) entry which is preliminary data.</text>
</comment>